<evidence type="ECO:0000256" key="5">
    <source>
        <dbReference type="RuleBase" id="RU003887"/>
    </source>
</evidence>
<accession>A0A2A6DXZ4</accession>
<evidence type="ECO:0000256" key="1">
    <source>
        <dbReference type="ARBA" id="ARBA00008348"/>
    </source>
</evidence>
<dbReference type="PANTHER" id="PTHR47683">
    <property type="entry name" value="PSEUDOURIDINE SYNTHASE FAMILY PROTEIN-RELATED"/>
    <property type="match status" value="1"/>
</dbReference>
<dbReference type="SMART" id="SM00363">
    <property type="entry name" value="S4"/>
    <property type="match status" value="1"/>
</dbReference>
<dbReference type="InterPro" id="IPR036986">
    <property type="entry name" value="S4_RNA-bd_sf"/>
</dbReference>
<dbReference type="Gene3D" id="3.30.70.1560">
    <property type="entry name" value="Alpha-L RNA-binding motif"/>
    <property type="match status" value="1"/>
</dbReference>
<dbReference type="Proteomes" id="UP000243688">
    <property type="component" value="Unassembled WGS sequence"/>
</dbReference>
<gene>
    <name evidence="7" type="ORF">BLM47_11845</name>
</gene>
<keyword evidence="2 4" id="KW-0694">RNA-binding</keyword>
<dbReference type="GO" id="GO:0000455">
    <property type="term" value="P:enzyme-directed rRNA pseudouridine synthesis"/>
    <property type="evidence" value="ECO:0007669"/>
    <property type="project" value="UniProtKB-ARBA"/>
</dbReference>
<proteinExistence type="inferred from homology"/>
<comment type="similarity">
    <text evidence="1 5">Belongs to the pseudouridine synthase RsuA family.</text>
</comment>
<dbReference type="InterPro" id="IPR020103">
    <property type="entry name" value="PsdUridine_synth_cat_dom_sf"/>
</dbReference>
<dbReference type="SUPFAM" id="SSF55174">
    <property type="entry name" value="Alpha-L RNA-binding motif"/>
    <property type="match status" value="1"/>
</dbReference>
<evidence type="ECO:0000313" key="8">
    <source>
        <dbReference type="Proteomes" id="UP000243688"/>
    </source>
</evidence>
<dbReference type="InterPro" id="IPR002942">
    <property type="entry name" value="S4_RNA-bd"/>
</dbReference>
<dbReference type="CDD" id="cd00165">
    <property type="entry name" value="S4"/>
    <property type="match status" value="1"/>
</dbReference>
<organism evidence="7 8">
    <name type="scientific">Candidatus Reconcilbacillus cellulovorans</name>
    <dbReference type="NCBI Taxonomy" id="1906605"/>
    <lineage>
        <taxon>Bacteria</taxon>
        <taxon>Bacillati</taxon>
        <taxon>Bacillota</taxon>
        <taxon>Bacilli</taxon>
        <taxon>Bacillales</taxon>
        <taxon>Paenibacillaceae</taxon>
        <taxon>Candidatus Reconcilbacillus</taxon>
    </lineage>
</organism>
<dbReference type="CDD" id="cd02553">
    <property type="entry name" value="PseudoU_synth_RsuA"/>
    <property type="match status" value="1"/>
</dbReference>
<dbReference type="InterPro" id="IPR018496">
    <property type="entry name" value="PsdUridine_synth_RsuA/RluB_CS"/>
</dbReference>
<name>A0A2A6DXZ4_9BACL</name>
<dbReference type="PROSITE" id="PS50889">
    <property type="entry name" value="S4"/>
    <property type="match status" value="1"/>
</dbReference>
<evidence type="ECO:0000259" key="6">
    <source>
        <dbReference type="SMART" id="SM00363"/>
    </source>
</evidence>
<dbReference type="InterPro" id="IPR000748">
    <property type="entry name" value="PsdUridine_synth_RsuA/RluB/E/F"/>
</dbReference>
<evidence type="ECO:0000256" key="4">
    <source>
        <dbReference type="PROSITE-ProRule" id="PRU00182"/>
    </source>
</evidence>
<reference evidence="7 8" key="1">
    <citation type="submission" date="2016-12" db="EMBL/GenBank/DDBJ databases">
        <title>Candidatus Reconcilibacillus cellulovorans genome.</title>
        <authorList>
            <person name="Kolinko S."/>
            <person name="Wu Y.-W."/>
            <person name="Tachea F."/>
            <person name="Denzel E."/>
            <person name="Hiras J."/>
            <person name="Baecker N."/>
            <person name="Chan L.J."/>
            <person name="Eichorst S.A."/>
            <person name="Frey D."/>
            <person name="Adams P.D."/>
            <person name="Pray T."/>
            <person name="Tanjore D."/>
            <person name="Petzold C.J."/>
            <person name="Gladden J.M."/>
            <person name="Simmons B.A."/>
            <person name="Singer S.W."/>
        </authorList>
    </citation>
    <scope>NUCLEOTIDE SEQUENCE [LARGE SCALE GENOMIC DNA]</scope>
    <source>
        <strain evidence="7">JTherm</strain>
    </source>
</reference>
<dbReference type="EC" id="5.4.99.-" evidence="5"/>
<dbReference type="Pfam" id="PF00849">
    <property type="entry name" value="PseudoU_synth_2"/>
    <property type="match status" value="1"/>
</dbReference>
<dbReference type="AlphaFoldDB" id="A0A2A6DXZ4"/>
<dbReference type="InterPro" id="IPR050343">
    <property type="entry name" value="RsuA_PseudoU_synthase"/>
</dbReference>
<dbReference type="GO" id="GO:0005829">
    <property type="term" value="C:cytosol"/>
    <property type="evidence" value="ECO:0007669"/>
    <property type="project" value="UniProtKB-ARBA"/>
</dbReference>
<feature type="domain" description="RNA-binding S4" evidence="6">
    <location>
        <begin position="5"/>
        <end position="68"/>
    </location>
</feature>
<protein>
    <recommendedName>
        <fullName evidence="5">Pseudouridine synthase</fullName>
        <ecNumber evidence="5">5.4.99.-</ecNumber>
    </recommendedName>
</protein>
<dbReference type="Pfam" id="PF01479">
    <property type="entry name" value="S4"/>
    <property type="match status" value="1"/>
</dbReference>
<dbReference type="GO" id="GO:0120159">
    <property type="term" value="F:rRNA pseudouridine synthase activity"/>
    <property type="evidence" value="ECO:0007669"/>
    <property type="project" value="UniProtKB-ARBA"/>
</dbReference>
<dbReference type="Gene3D" id="3.10.290.10">
    <property type="entry name" value="RNA-binding S4 domain"/>
    <property type="match status" value="1"/>
</dbReference>
<comment type="caution">
    <text evidence="7">The sequence shown here is derived from an EMBL/GenBank/DDBJ whole genome shotgun (WGS) entry which is preliminary data.</text>
</comment>
<dbReference type="SUPFAM" id="SSF55120">
    <property type="entry name" value="Pseudouridine synthase"/>
    <property type="match status" value="1"/>
</dbReference>
<evidence type="ECO:0000256" key="3">
    <source>
        <dbReference type="ARBA" id="ARBA00023235"/>
    </source>
</evidence>
<dbReference type="Gene3D" id="3.30.70.580">
    <property type="entry name" value="Pseudouridine synthase I, catalytic domain, N-terminal subdomain"/>
    <property type="match status" value="1"/>
</dbReference>
<dbReference type="FunFam" id="3.10.290.10:FF:000003">
    <property type="entry name" value="Pseudouridine synthase"/>
    <property type="match status" value="1"/>
</dbReference>
<dbReference type="FunFam" id="3.30.70.1560:FF:000001">
    <property type="entry name" value="Pseudouridine synthase"/>
    <property type="match status" value="1"/>
</dbReference>
<dbReference type="EMBL" id="MOXJ01000034">
    <property type="protein sequence ID" value="PDO09603.1"/>
    <property type="molecule type" value="Genomic_DNA"/>
</dbReference>
<dbReference type="InterPro" id="IPR042092">
    <property type="entry name" value="PsdUridine_s_RsuA/RluB/E/F_cat"/>
</dbReference>
<dbReference type="PANTHER" id="PTHR47683:SF4">
    <property type="entry name" value="PSEUDOURIDINE SYNTHASE"/>
    <property type="match status" value="1"/>
</dbReference>
<dbReference type="InterPro" id="IPR020094">
    <property type="entry name" value="TruA/RsuA/RluB/E/F_N"/>
</dbReference>
<dbReference type="GO" id="GO:0003723">
    <property type="term" value="F:RNA binding"/>
    <property type="evidence" value="ECO:0007669"/>
    <property type="project" value="UniProtKB-KW"/>
</dbReference>
<dbReference type="NCBIfam" id="TIGR00093">
    <property type="entry name" value="pseudouridine synthase"/>
    <property type="match status" value="1"/>
</dbReference>
<evidence type="ECO:0000313" key="7">
    <source>
        <dbReference type="EMBL" id="PDO09603.1"/>
    </source>
</evidence>
<dbReference type="PROSITE" id="PS01149">
    <property type="entry name" value="PSI_RSU"/>
    <property type="match status" value="1"/>
</dbReference>
<dbReference type="InterPro" id="IPR006145">
    <property type="entry name" value="PsdUridine_synth_RsuA/RluA"/>
</dbReference>
<keyword evidence="3 5" id="KW-0413">Isomerase</keyword>
<sequence>MRRTERLDKMLARAGFGSRSDVRKLVRAGRVHVDGVPAFDAGMKIDPDGDDVRVDGERVVFREFVYLMMNKPPGVVSATEDRREATVVDLLAPEYRRFGVFPVGRLDKDAVGLLLLTNDGKLAHELLSPRRHVPKTYLVETDGALTEGDAEAFARGVRLDDGYVALPAELRLLDSSDCFRAEVTVVEGKFHQIKRMFQAIGRRVTFLERVRFGPLELDRSLARGAYRELTEREIALLRTPRPQRTG</sequence>
<evidence type="ECO:0000256" key="2">
    <source>
        <dbReference type="ARBA" id="ARBA00022884"/>
    </source>
</evidence>